<protein>
    <recommendedName>
        <fullName evidence="2">histidine kinase</fullName>
        <ecNumber evidence="2">2.7.13.3</ecNumber>
    </recommendedName>
</protein>
<dbReference type="PRINTS" id="PR00344">
    <property type="entry name" value="BCTRLSENSOR"/>
</dbReference>
<dbReference type="EC" id="2.7.13.3" evidence="2"/>
<dbReference type="InterPro" id="IPR004358">
    <property type="entry name" value="Sig_transdc_His_kin-like_C"/>
</dbReference>
<dbReference type="RefSeq" id="WP_090942465.1">
    <property type="nucleotide sequence ID" value="NZ_FOTS01000053.1"/>
</dbReference>
<keyword evidence="7" id="KW-0067">ATP-binding</keyword>
<dbReference type="Gene3D" id="1.10.287.130">
    <property type="match status" value="1"/>
</dbReference>
<evidence type="ECO:0000259" key="10">
    <source>
        <dbReference type="PROSITE" id="PS50109"/>
    </source>
</evidence>
<dbReference type="SMART" id="SM00388">
    <property type="entry name" value="HisKA"/>
    <property type="match status" value="1"/>
</dbReference>
<evidence type="ECO:0000256" key="3">
    <source>
        <dbReference type="ARBA" id="ARBA00022553"/>
    </source>
</evidence>
<dbReference type="SUPFAM" id="SSF47384">
    <property type="entry name" value="Homodimeric domain of signal transducing histidine kinase"/>
    <property type="match status" value="1"/>
</dbReference>
<feature type="transmembrane region" description="Helical" evidence="9">
    <location>
        <begin position="12"/>
        <end position="31"/>
    </location>
</feature>
<dbReference type="OrthoDB" id="9806130at2"/>
<dbReference type="Pfam" id="PF00512">
    <property type="entry name" value="HisKA"/>
    <property type="match status" value="1"/>
</dbReference>
<evidence type="ECO:0000313" key="12">
    <source>
        <dbReference type="Proteomes" id="UP000199520"/>
    </source>
</evidence>
<dbReference type="GO" id="GO:0000155">
    <property type="term" value="F:phosphorelay sensor kinase activity"/>
    <property type="evidence" value="ECO:0007669"/>
    <property type="project" value="InterPro"/>
</dbReference>
<proteinExistence type="predicted"/>
<keyword evidence="9" id="KW-0812">Transmembrane</keyword>
<dbReference type="EMBL" id="FOTS01000053">
    <property type="protein sequence ID" value="SFM19643.1"/>
    <property type="molecule type" value="Genomic_DNA"/>
</dbReference>
<dbReference type="Pfam" id="PF02518">
    <property type="entry name" value="HATPase_c"/>
    <property type="match status" value="1"/>
</dbReference>
<dbReference type="STRING" id="1123291.SAMN04490355_105324"/>
<dbReference type="GO" id="GO:0005524">
    <property type="term" value="F:ATP binding"/>
    <property type="evidence" value="ECO:0007669"/>
    <property type="project" value="UniProtKB-KW"/>
</dbReference>
<evidence type="ECO:0000256" key="8">
    <source>
        <dbReference type="ARBA" id="ARBA00023012"/>
    </source>
</evidence>
<dbReference type="PROSITE" id="PS50109">
    <property type="entry name" value="HIS_KIN"/>
    <property type="match status" value="1"/>
</dbReference>
<organism evidence="11 12">
    <name type="scientific">Pelosinus propionicus DSM 13327</name>
    <dbReference type="NCBI Taxonomy" id="1123291"/>
    <lineage>
        <taxon>Bacteria</taxon>
        <taxon>Bacillati</taxon>
        <taxon>Bacillota</taxon>
        <taxon>Negativicutes</taxon>
        <taxon>Selenomonadales</taxon>
        <taxon>Sporomusaceae</taxon>
        <taxon>Pelosinus</taxon>
    </lineage>
</organism>
<keyword evidence="8" id="KW-0902">Two-component regulatory system</keyword>
<dbReference type="InterPro" id="IPR036890">
    <property type="entry name" value="HATPase_C_sf"/>
</dbReference>
<keyword evidence="9" id="KW-1133">Transmembrane helix</keyword>
<keyword evidence="4" id="KW-0808">Transferase</keyword>
<evidence type="ECO:0000256" key="6">
    <source>
        <dbReference type="ARBA" id="ARBA00022777"/>
    </source>
</evidence>
<reference evidence="12" key="1">
    <citation type="submission" date="2016-10" db="EMBL/GenBank/DDBJ databases">
        <authorList>
            <person name="Varghese N."/>
            <person name="Submissions S."/>
        </authorList>
    </citation>
    <scope>NUCLEOTIDE SEQUENCE [LARGE SCALE GENOMIC DNA]</scope>
    <source>
        <strain evidence="12">DSM 13327</strain>
    </source>
</reference>
<feature type="domain" description="Histidine kinase" evidence="10">
    <location>
        <begin position="271"/>
        <end position="476"/>
    </location>
</feature>
<dbReference type="InterPro" id="IPR003661">
    <property type="entry name" value="HisK_dim/P_dom"/>
</dbReference>
<dbReference type="Proteomes" id="UP000199520">
    <property type="component" value="Unassembled WGS sequence"/>
</dbReference>
<feature type="transmembrane region" description="Helical" evidence="9">
    <location>
        <begin position="194"/>
        <end position="213"/>
    </location>
</feature>
<evidence type="ECO:0000313" key="11">
    <source>
        <dbReference type="EMBL" id="SFM19643.1"/>
    </source>
</evidence>
<dbReference type="InterPro" id="IPR005467">
    <property type="entry name" value="His_kinase_dom"/>
</dbReference>
<keyword evidence="9" id="KW-0472">Membrane</keyword>
<dbReference type="Gene3D" id="3.30.565.10">
    <property type="entry name" value="Histidine kinase-like ATPase, C-terminal domain"/>
    <property type="match status" value="1"/>
</dbReference>
<keyword evidence="6 11" id="KW-0418">Kinase</keyword>
<keyword evidence="5" id="KW-0547">Nucleotide-binding</keyword>
<evidence type="ECO:0000256" key="4">
    <source>
        <dbReference type="ARBA" id="ARBA00022679"/>
    </source>
</evidence>
<evidence type="ECO:0000256" key="9">
    <source>
        <dbReference type="SAM" id="Phobius"/>
    </source>
</evidence>
<gene>
    <name evidence="11" type="ORF">SAMN04490355_105324</name>
</gene>
<evidence type="ECO:0000256" key="5">
    <source>
        <dbReference type="ARBA" id="ARBA00022741"/>
    </source>
</evidence>
<evidence type="ECO:0000256" key="1">
    <source>
        <dbReference type="ARBA" id="ARBA00000085"/>
    </source>
</evidence>
<evidence type="ECO:0000256" key="7">
    <source>
        <dbReference type="ARBA" id="ARBA00022840"/>
    </source>
</evidence>
<keyword evidence="12" id="KW-1185">Reference proteome</keyword>
<accession>A0A1I4NWY5</accession>
<name>A0A1I4NWY5_9FIRM</name>
<dbReference type="SMART" id="SM00387">
    <property type="entry name" value="HATPase_c"/>
    <property type="match status" value="1"/>
</dbReference>
<dbReference type="AlphaFoldDB" id="A0A1I4NWY5"/>
<dbReference type="PANTHER" id="PTHR43065">
    <property type="entry name" value="SENSOR HISTIDINE KINASE"/>
    <property type="match status" value="1"/>
</dbReference>
<dbReference type="InterPro" id="IPR003594">
    <property type="entry name" value="HATPase_dom"/>
</dbReference>
<dbReference type="PANTHER" id="PTHR43065:SF46">
    <property type="entry name" value="C4-DICARBOXYLATE TRANSPORT SENSOR PROTEIN DCTB"/>
    <property type="match status" value="1"/>
</dbReference>
<dbReference type="SUPFAM" id="SSF55874">
    <property type="entry name" value="ATPase domain of HSP90 chaperone/DNA topoisomerase II/histidine kinase"/>
    <property type="match status" value="1"/>
</dbReference>
<dbReference type="CDD" id="cd00075">
    <property type="entry name" value="HATPase"/>
    <property type="match status" value="1"/>
</dbReference>
<evidence type="ECO:0000256" key="2">
    <source>
        <dbReference type="ARBA" id="ARBA00012438"/>
    </source>
</evidence>
<dbReference type="InterPro" id="IPR036097">
    <property type="entry name" value="HisK_dim/P_sf"/>
</dbReference>
<dbReference type="CDD" id="cd00082">
    <property type="entry name" value="HisKA"/>
    <property type="match status" value="1"/>
</dbReference>
<sequence length="494" mass="55539">MKKINLTTKLNLKIIGVVLLLMITVTVHNLWLSLQEENEKNALWLVSITDFLVKRKPEGSFSDIVANHGPFQSTQQEIMMINHELQPVLQSVLIPSNIIKFGFYSRQHDSIVALGPHSDISILLGIDAKPFKKAFNSDTERFIERKNSLVWHGANSLIHVKPVTDQNGNIIGHAFAAINQDAVNTAMWKRTANTLGAVFFMLLVCIVIFRELFNKLKKDMQLFAERILSGCTSNFNSELSEFTPILQYISDQTEKMTRLDRLNIIGEMAAGIAHEVRNPMTTVRGLLQFMGNKQEFAKQKEKFNLMIDEIDRANKIITEFLSLAKNKAMNFSEKNLNDIIRDIYPLIQADALRNNSDIKISLGDIPPLFLDQDSIHQLILNMVRNGLDAMPKGGLIHINTTKNEHKVILSIKDHGLGIPKEDIDKLGTPFYTTKDHGTGLGLAVCYRIVHRHAATLSISSEVGQGTIFTIEFETLSSQTLSSIKDTSVNTLKPR</sequence>
<keyword evidence="3" id="KW-0597">Phosphoprotein</keyword>
<comment type="catalytic activity">
    <reaction evidence="1">
        <text>ATP + protein L-histidine = ADP + protein N-phospho-L-histidine.</text>
        <dbReference type="EC" id="2.7.13.3"/>
    </reaction>
</comment>